<accession>A0A7Z0TLJ7</accession>
<gene>
    <name evidence="2" type="ORF">G6321_00008830</name>
    <name evidence="1" type="ORF">G6321_09395</name>
</gene>
<reference evidence="2 3" key="3">
    <citation type="journal article" date="2022" name="Int. J. Syst. Evol. Microbiol.">
        <title>Strains of Bradyrhizobium barranii sp. nov. associated with legumes native to Canada are symbionts of soybeans and belong to different subspecies (subsp. barranii subsp. nov. and subsp. apii subsp. nov.) and symbiovars (sv. glycinearum and sv. septentrionale).</title>
        <authorList>
            <person name="Bromfield E.S.P."/>
            <person name="Cloutier S."/>
            <person name="Wasai-Hara S."/>
            <person name="Minamisawa K."/>
        </authorList>
    </citation>
    <scope>NUCLEOTIDE SEQUENCE [LARGE SCALE GENOMIC DNA]</scope>
    <source>
        <strain evidence="2 3">323S2</strain>
    </source>
</reference>
<dbReference type="RefSeq" id="WP_038953175.1">
    <property type="nucleotide sequence ID" value="NZ_CP088280.1"/>
</dbReference>
<evidence type="ECO:0000313" key="1">
    <source>
        <dbReference type="EMBL" id="NYY88666.1"/>
    </source>
</evidence>
<dbReference type="EMBL" id="JACBFH010000001">
    <property type="protein sequence ID" value="NYY88666.1"/>
    <property type="molecule type" value="Genomic_DNA"/>
</dbReference>
<dbReference type="AlphaFoldDB" id="A0A7Z0TLJ7"/>
<sequence>MGDISAVEGDIVDALDAFQIDLDGRSVAYPKLGIEVLRAYVRALQAIEQRNAGEPVPTPQLVAVSITTASGTLKEAFEGWKKERERPEGTVHEYGRAIDMFVQLHGNLSILEIKRSHARTFREALQL</sequence>
<protein>
    <submittedName>
        <fullName evidence="1">Uncharacterized protein</fullName>
    </submittedName>
</protein>
<evidence type="ECO:0000313" key="3">
    <source>
        <dbReference type="Proteomes" id="UP000564836"/>
    </source>
</evidence>
<proteinExistence type="predicted"/>
<dbReference type="Proteomes" id="UP000564836">
    <property type="component" value="Chromosome"/>
</dbReference>
<organism evidence="1">
    <name type="scientific">Bradyrhizobium barranii subsp. barranii</name>
    <dbReference type="NCBI Taxonomy" id="2823807"/>
    <lineage>
        <taxon>Bacteria</taxon>
        <taxon>Pseudomonadati</taxon>
        <taxon>Pseudomonadota</taxon>
        <taxon>Alphaproteobacteria</taxon>
        <taxon>Hyphomicrobiales</taxon>
        <taxon>Nitrobacteraceae</taxon>
        <taxon>Bradyrhizobium</taxon>
        <taxon>Bradyrhizobium barranii</taxon>
    </lineage>
</organism>
<name>A0A7Z0TLJ7_9BRAD</name>
<dbReference type="EMBL" id="CP088280">
    <property type="protein sequence ID" value="UGX95234.1"/>
    <property type="molecule type" value="Genomic_DNA"/>
</dbReference>
<reference evidence="2 3" key="1">
    <citation type="journal article" date="2017" name="Syst. Appl. Microbiol.">
        <title>Soybeans inoculated with root zone soils of Canadian native legumes harbour diverse and novel Bradyrhizobium spp. that possess agricultural potential.</title>
        <authorList>
            <person name="Bromfield E.S.P."/>
            <person name="Cloutier S."/>
            <person name="Tambong J.T."/>
            <person name="Tran Thi T.V."/>
        </authorList>
    </citation>
    <scope>NUCLEOTIDE SEQUENCE [LARGE SCALE GENOMIC DNA]</scope>
    <source>
        <strain evidence="2 3">323S2</strain>
    </source>
</reference>
<reference evidence="1" key="2">
    <citation type="submission" date="2020-06" db="EMBL/GenBank/DDBJ databases">
        <title>Whole Genome Sequence of Bradyrhizobium sp. Strain 323S2.</title>
        <authorList>
            <person name="Bromfield E.S.P."/>
        </authorList>
    </citation>
    <scope>NUCLEOTIDE SEQUENCE [LARGE SCALE GENOMIC DNA]</scope>
    <source>
        <strain evidence="1">323S2</strain>
    </source>
</reference>
<evidence type="ECO:0000313" key="2">
    <source>
        <dbReference type="EMBL" id="UGX95234.1"/>
    </source>
</evidence>